<comment type="caution">
    <text evidence="1">The sequence shown here is derived from an EMBL/GenBank/DDBJ whole genome shotgun (WGS) entry which is preliminary data.</text>
</comment>
<evidence type="ECO:0000313" key="2">
    <source>
        <dbReference type="Proteomes" id="UP000250321"/>
    </source>
</evidence>
<accession>A0A315A6Z7</accession>
<gene>
    <name evidence="1" type="ORF">Pyn_15739</name>
</gene>
<keyword evidence="2" id="KW-1185">Reference proteome</keyword>
<protein>
    <submittedName>
        <fullName evidence="1">Uncharacterized protein</fullName>
    </submittedName>
</protein>
<evidence type="ECO:0000313" key="1">
    <source>
        <dbReference type="EMBL" id="PQQ09936.1"/>
    </source>
</evidence>
<dbReference type="AlphaFoldDB" id="A0A315A6Z7"/>
<organism evidence="1 2">
    <name type="scientific">Prunus yedoensis var. nudiflora</name>
    <dbReference type="NCBI Taxonomy" id="2094558"/>
    <lineage>
        <taxon>Eukaryota</taxon>
        <taxon>Viridiplantae</taxon>
        <taxon>Streptophyta</taxon>
        <taxon>Embryophyta</taxon>
        <taxon>Tracheophyta</taxon>
        <taxon>Spermatophyta</taxon>
        <taxon>Magnoliopsida</taxon>
        <taxon>eudicotyledons</taxon>
        <taxon>Gunneridae</taxon>
        <taxon>Pentapetalae</taxon>
        <taxon>rosids</taxon>
        <taxon>fabids</taxon>
        <taxon>Rosales</taxon>
        <taxon>Rosaceae</taxon>
        <taxon>Amygdaloideae</taxon>
        <taxon>Amygdaleae</taxon>
        <taxon>Prunus</taxon>
    </lineage>
</organism>
<sequence>MAFQAVVFSATVLSCSKVTTVPNKDMGCHLSRNCVGSLLDNTEVTMTDEEIAHYLNFGDASRLQTVEVNFTAWWLIDLHLNQQTRVVRIMDSVSTVIQDFIALAIPNSL</sequence>
<reference evidence="1 2" key="1">
    <citation type="submission" date="2018-02" db="EMBL/GenBank/DDBJ databases">
        <title>Draft genome of wild Prunus yedoensis var. nudiflora.</title>
        <authorList>
            <person name="Baek S."/>
            <person name="Kim J.-H."/>
            <person name="Choi K."/>
            <person name="Kim G.-B."/>
            <person name="Cho A."/>
            <person name="Jang H."/>
            <person name="Shin C.-H."/>
            <person name="Yu H.-J."/>
            <person name="Mun J.-H."/>
        </authorList>
    </citation>
    <scope>NUCLEOTIDE SEQUENCE [LARGE SCALE GENOMIC DNA]</scope>
    <source>
        <strain evidence="2">cv. Jeju island</strain>
        <tissue evidence="1">Leaf</tissue>
    </source>
</reference>
<proteinExistence type="predicted"/>
<dbReference type="Proteomes" id="UP000250321">
    <property type="component" value="Unassembled WGS sequence"/>
</dbReference>
<dbReference type="EMBL" id="PJQY01000562">
    <property type="protein sequence ID" value="PQQ09936.1"/>
    <property type="molecule type" value="Genomic_DNA"/>
</dbReference>
<name>A0A315A6Z7_PRUYE</name>